<comment type="subunit">
    <text evidence="9">Forms a cyclic heterotetrameric complex composed of two molecules of XerC and two molecules of XerD.</text>
</comment>
<dbReference type="PROSITE" id="PS51900">
    <property type="entry name" value="CB"/>
    <property type="match status" value="1"/>
</dbReference>
<dbReference type="GO" id="GO:0051301">
    <property type="term" value="P:cell division"/>
    <property type="evidence" value="ECO:0007669"/>
    <property type="project" value="UniProtKB-KW"/>
</dbReference>
<dbReference type="InterPro" id="IPR004107">
    <property type="entry name" value="Integrase_SAM-like_N"/>
</dbReference>
<evidence type="ECO:0000256" key="7">
    <source>
        <dbReference type="ARBA" id="ARBA00023172"/>
    </source>
</evidence>
<evidence type="ECO:0000256" key="6">
    <source>
        <dbReference type="ARBA" id="ARBA00023125"/>
    </source>
</evidence>
<dbReference type="GO" id="GO:0005737">
    <property type="term" value="C:cytoplasm"/>
    <property type="evidence" value="ECO:0007669"/>
    <property type="project" value="UniProtKB-SubCell"/>
</dbReference>
<dbReference type="InterPro" id="IPR044068">
    <property type="entry name" value="CB"/>
</dbReference>
<evidence type="ECO:0000256" key="9">
    <source>
        <dbReference type="HAMAP-Rule" id="MF_01808"/>
    </source>
</evidence>
<dbReference type="Gene3D" id="1.10.443.10">
    <property type="entry name" value="Intergrase catalytic core"/>
    <property type="match status" value="1"/>
</dbReference>
<dbReference type="HAMAP" id="MF_01808">
    <property type="entry name" value="Recomb_XerC_XerD"/>
    <property type="match status" value="1"/>
</dbReference>
<keyword evidence="2 9" id="KW-0963">Cytoplasm</keyword>
<keyword evidence="3 9" id="KW-0132">Cell division</keyword>
<dbReference type="EMBL" id="DXEL01000004">
    <property type="protein sequence ID" value="HIX73529.1"/>
    <property type="molecule type" value="Genomic_DNA"/>
</dbReference>
<evidence type="ECO:0000256" key="8">
    <source>
        <dbReference type="ARBA" id="ARBA00023306"/>
    </source>
</evidence>
<feature type="active site" evidence="9">
    <location>
        <position position="243"/>
    </location>
</feature>
<proteinExistence type="inferred from homology"/>
<dbReference type="SUPFAM" id="SSF56349">
    <property type="entry name" value="DNA breaking-rejoining enzymes"/>
    <property type="match status" value="1"/>
</dbReference>
<dbReference type="PANTHER" id="PTHR30349">
    <property type="entry name" value="PHAGE INTEGRASE-RELATED"/>
    <property type="match status" value="1"/>
</dbReference>
<dbReference type="Pfam" id="PF02899">
    <property type="entry name" value="Phage_int_SAM_1"/>
    <property type="match status" value="1"/>
</dbReference>
<evidence type="ECO:0000259" key="11">
    <source>
        <dbReference type="PROSITE" id="PS51900"/>
    </source>
</evidence>
<dbReference type="GO" id="GO:0006313">
    <property type="term" value="P:DNA transposition"/>
    <property type="evidence" value="ECO:0007669"/>
    <property type="project" value="UniProtKB-UniRule"/>
</dbReference>
<evidence type="ECO:0000256" key="1">
    <source>
        <dbReference type="ARBA" id="ARBA00004496"/>
    </source>
</evidence>
<gene>
    <name evidence="9" type="primary">xerC</name>
    <name evidence="12" type="ORF">H9977_00520</name>
</gene>
<feature type="active site" evidence="9">
    <location>
        <position position="240"/>
    </location>
</feature>
<dbReference type="PROSITE" id="PS51898">
    <property type="entry name" value="TYR_RECOMBINASE"/>
    <property type="match status" value="1"/>
</dbReference>
<feature type="active site" evidence="9">
    <location>
        <position position="171"/>
    </location>
</feature>
<dbReference type="InterPro" id="IPR023009">
    <property type="entry name" value="Tyrosine_recombinase_XerC/XerD"/>
</dbReference>
<feature type="active site" description="O-(3'-phospho-DNA)-tyrosine intermediate" evidence="9">
    <location>
        <position position="275"/>
    </location>
</feature>
<comment type="subcellular location">
    <subcellularLocation>
        <location evidence="1 9">Cytoplasm</location>
    </subcellularLocation>
</comment>
<keyword evidence="7 9" id="KW-0233">DNA recombination</keyword>
<keyword evidence="8 9" id="KW-0131">Cell cycle</keyword>
<dbReference type="InterPro" id="IPR002104">
    <property type="entry name" value="Integrase_catalytic"/>
</dbReference>
<dbReference type="PANTHER" id="PTHR30349:SF77">
    <property type="entry name" value="TYROSINE RECOMBINASE XERC"/>
    <property type="match status" value="1"/>
</dbReference>
<evidence type="ECO:0000256" key="3">
    <source>
        <dbReference type="ARBA" id="ARBA00022618"/>
    </source>
</evidence>
<dbReference type="InterPro" id="IPR050090">
    <property type="entry name" value="Tyrosine_recombinase_XerCD"/>
</dbReference>
<evidence type="ECO:0000259" key="10">
    <source>
        <dbReference type="PROSITE" id="PS51898"/>
    </source>
</evidence>
<evidence type="ECO:0000256" key="2">
    <source>
        <dbReference type="ARBA" id="ARBA00022490"/>
    </source>
</evidence>
<dbReference type="Pfam" id="PF00589">
    <property type="entry name" value="Phage_integrase"/>
    <property type="match status" value="1"/>
</dbReference>
<keyword evidence="4 9" id="KW-0159">Chromosome partition</keyword>
<evidence type="ECO:0000256" key="4">
    <source>
        <dbReference type="ARBA" id="ARBA00022829"/>
    </source>
</evidence>
<feature type="active site" evidence="9">
    <location>
        <position position="147"/>
    </location>
</feature>
<dbReference type="GO" id="GO:0007059">
    <property type="term" value="P:chromosome segregation"/>
    <property type="evidence" value="ECO:0007669"/>
    <property type="project" value="UniProtKB-UniRule"/>
</dbReference>
<dbReference type="InterPro" id="IPR010998">
    <property type="entry name" value="Integrase_recombinase_N"/>
</dbReference>
<dbReference type="InterPro" id="IPR013762">
    <property type="entry name" value="Integrase-like_cat_sf"/>
</dbReference>
<organism evidence="12 13">
    <name type="scientific">Candidatus Parabacteroides intestinipullorum</name>
    <dbReference type="NCBI Taxonomy" id="2838723"/>
    <lineage>
        <taxon>Bacteria</taxon>
        <taxon>Pseudomonadati</taxon>
        <taxon>Bacteroidota</taxon>
        <taxon>Bacteroidia</taxon>
        <taxon>Bacteroidales</taxon>
        <taxon>Tannerellaceae</taxon>
        <taxon>Parabacteroides</taxon>
    </lineage>
</organism>
<reference evidence="12" key="1">
    <citation type="journal article" date="2021" name="PeerJ">
        <title>Extensive microbial diversity within the chicken gut microbiome revealed by metagenomics and culture.</title>
        <authorList>
            <person name="Gilroy R."/>
            <person name="Ravi A."/>
            <person name="Getino M."/>
            <person name="Pursley I."/>
            <person name="Horton D.L."/>
            <person name="Alikhan N.F."/>
            <person name="Baker D."/>
            <person name="Gharbi K."/>
            <person name="Hall N."/>
            <person name="Watson M."/>
            <person name="Adriaenssens E.M."/>
            <person name="Foster-Nyarko E."/>
            <person name="Jarju S."/>
            <person name="Secka A."/>
            <person name="Antonio M."/>
            <person name="Oren A."/>
            <person name="Chaudhuri R.R."/>
            <person name="La Ragione R."/>
            <person name="Hildebrand F."/>
            <person name="Pallen M.J."/>
        </authorList>
    </citation>
    <scope>NUCLEOTIDE SEQUENCE</scope>
    <source>
        <strain evidence="12">ChiGjej6B6-14162</strain>
    </source>
</reference>
<keyword evidence="5 9" id="KW-0229">DNA integration</keyword>
<reference evidence="12" key="2">
    <citation type="submission" date="2021-04" db="EMBL/GenBank/DDBJ databases">
        <authorList>
            <person name="Gilroy R."/>
        </authorList>
    </citation>
    <scope>NUCLEOTIDE SEQUENCE</scope>
    <source>
        <strain evidence="12">ChiGjej6B6-14162</strain>
    </source>
</reference>
<name>A0A9D2BFN7_9BACT</name>
<evidence type="ECO:0000313" key="12">
    <source>
        <dbReference type="EMBL" id="HIX73529.1"/>
    </source>
</evidence>
<feature type="domain" description="Core-binding (CB)" evidence="11">
    <location>
        <begin position="1"/>
        <end position="85"/>
    </location>
</feature>
<evidence type="ECO:0000313" key="13">
    <source>
        <dbReference type="Proteomes" id="UP000886740"/>
    </source>
</evidence>
<protein>
    <recommendedName>
        <fullName evidence="9">Tyrosine recombinase XerC</fullName>
    </recommendedName>
</protein>
<comment type="similarity">
    <text evidence="9">Belongs to the 'phage' integrase family. XerC subfamily.</text>
</comment>
<keyword evidence="6 9" id="KW-0238">DNA-binding</keyword>
<dbReference type="AlphaFoldDB" id="A0A9D2BFN7"/>
<feature type="active site" evidence="9">
    <location>
        <position position="266"/>
    </location>
</feature>
<dbReference type="InterPro" id="IPR011010">
    <property type="entry name" value="DNA_brk_join_enz"/>
</dbReference>
<sequence length="302" mass="34605">MPKEEFLDYLKYERNYSPCTIQAYSKDLDQFESYVRAYHEGGFNLRLIDADVIRGWLAMLMDEGLSPVSVNRKLSSLKSFFKFQLKRSEIQVDPTRFVVGPKQAKPLPCFVRNEDMENVLDGDGFDEDFTGIRDRLVLEMLYDTGMRRSELIGIRDKDVDYGAKVIRVIGKRNKERLIPFASGLENLMRAYMAIRNREVGDESGWLFVRENGKQLSTGIVYRIVKDHLSSIPMLPKCSPHVLRHSFATSMLNNGAELNAVKELLGHSSLASTSVYTHTTFEELKKVYHAHPRAKKEGGYYGN</sequence>
<evidence type="ECO:0000256" key="5">
    <source>
        <dbReference type="ARBA" id="ARBA00022908"/>
    </source>
</evidence>
<accession>A0A9D2BFN7</accession>
<dbReference type="Gene3D" id="1.10.150.130">
    <property type="match status" value="1"/>
</dbReference>
<comment type="caution">
    <text evidence="12">The sequence shown here is derived from an EMBL/GenBank/DDBJ whole genome shotgun (WGS) entry which is preliminary data.</text>
</comment>
<comment type="function">
    <text evidence="9">Site-specific tyrosine recombinase, which acts by catalyzing the cutting and rejoining of the recombining DNA molecules. The XerC-XerD complex is essential to convert dimers of the bacterial chromosome into monomers to permit their segregation at cell division. It also contributes to the segregational stability of plasmids.</text>
</comment>
<dbReference type="GO" id="GO:0003677">
    <property type="term" value="F:DNA binding"/>
    <property type="evidence" value="ECO:0007669"/>
    <property type="project" value="UniProtKB-UniRule"/>
</dbReference>
<feature type="domain" description="Tyr recombinase" evidence="10">
    <location>
        <begin position="106"/>
        <end position="288"/>
    </location>
</feature>
<dbReference type="GO" id="GO:0009037">
    <property type="term" value="F:tyrosine-based site-specific recombinase activity"/>
    <property type="evidence" value="ECO:0007669"/>
    <property type="project" value="UniProtKB-UniRule"/>
</dbReference>
<dbReference type="Proteomes" id="UP000886740">
    <property type="component" value="Unassembled WGS sequence"/>
</dbReference>